<feature type="non-terminal residue" evidence="1">
    <location>
        <position position="142"/>
    </location>
</feature>
<name>A0AA36IL02_9DINO</name>
<gene>
    <name evidence="1" type="ORF">EVOR1521_LOCUS15091</name>
</gene>
<organism evidence="1 2">
    <name type="scientific">Effrenium voratum</name>
    <dbReference type="NCBI Taxonomy" id="2562239"/>
    <lineage>
        <taxon>Eukaryota</taxon>
        <taxon>Sar</taxon>
        <taxon>Alveolata</taxon>
        <taxon>Dinophyceae</taxon>
        <taxon>Suessiales</taxon>
        <taxon>Symbiodiniaceae</taxon>
        <taxon>Effrenium</taxon>
    </lineage>
</organism>
<reference evidence="1" key="1">
    <citation type="submission" date="2023-08" db="EMBL/GenBank/DDBJ databases">
        <authorList>
            <person name="Chen Y."/>
            <person name="Shah S."/>
            <person name="Dougan E. K."/>
            <person name="Thang M."/>
            <person name="Chan C."/>
        </authorList>
    </citation>
    <scope>NUCLEOTIDE SEQUENCE</scope>
</reference>
<accession>A0AA36IL02</accession>
<keyword evidence="2" id="KW-1185">Reference proteome</keyword>
<dbReference type="EMBL" id="CAUJNA010001883">
    <property type="protein sequence ID" value="CAJ1389485.1"/>
    <property type="molecule type" value="Genomic_DNA"/>
</dbReference>
<evidence type="ECO:0000313" key="1">
    <source>
        <dbReference type="EMBL" id="CAJ1389485.1"/>
    </source>
</evidence>
<dbReference type="Proteomes" id="UP001178507">
    <property type="component" value="Unassembled WGS sequence"/>
</dbReference>
<sequence>RQEEGTSIKKRAAGWAKTLGLEEKDMVEKLTGFFGADVDAGRKDQPIRLMVSNKKGKRINASACLLHRRCRILSLSRLSVPMRRVARSKERPAPESIKLPQETVEFKIRCRNGKTLHEKSTFQKDRKWGYVYSGESEFAEWS</sequence>
<dbReference type="AlphaFoldDB" id="A0AA36IL02"/>
<comment type="caution">
    <text evidence="1">The sequence shown here is derived from an EMBL/GenBank/DDBJ whole genome shotgun (WGS) entry which is preliminary data.</text>
</comment>
<proteinExistence type="predicted"/>
<protein>
    <submittedName>
        <fullName evidence="1">Uncharacterized protein</fullName>
    </submittedName>
</protein>
<evidence type="ECO:0000313" key="2">
    <source>
        <dbReference type="Proteomes" id="UP001178507"/>
    </source>
</evidence>